<evidence type="ECO:0000259" key="1">
    <source>
        <dbReference type="PROSITE" id="PS50853"/>
    </source>
</evidence>
<comment type="caution">
    <text evidence="2">The sequence shown here is derived from an EMBL/GenBank/DDBJ whole genome shotgun (WGS) entry which is preliminary data.</text>
</comment>
<feature type="domain" description="Fibronectin type-III" evidence="1">
    <location>
        <begin position="474"/>
        <end position="566"/>
    </location>
</feature>
<dbReference type="Gene3D" id="2.60.40.10">
    <property type="entry name" value="Immunoglobulins"/>
    <property type="match status" value="1"/>
</dbReference>
<dbReference type="InterPro" id="IPR052090">
    <property type="entry name" value="Cytolytic_pore-forming_toxin"/>
</dbReference>
<feature type="non-terminal residue" evidence="2">
    <location>
        <position position="1"/>
    </location>
</feature>
<dbReference type="SUPFAM" id="SSF49265">
    <property type="entry name" value="Fibronectin type III"/>
    <property type="match status" value="1"/>
</dbReference>
<dbReference type="Proteomes" id="UP001558613">
    <property type="component" value="Unassembled WGS sequence"/>
</dbReference>
<evidence type="ECO:0000313" key="3">
    <source>
        <dbReference type="Proteomes" id="UP001558613"/>
    </source>
</evidence>
<organism evidence="2 3">
    <name type="scientific">Cirrhinus molitorella</name>
    <name type="common">mud carp</name>
    <dbReference type="NCBI Taxonomy" id="172907"/>
    <lineage>
        <taxon>Eukaryota</taxon>
        <taxon>Metazoa</taxon>
        <taxon>Chordata</taxon>
        <taxon>Craniata</taxon>
        <taxon>Vertebrata</taxon>
        <taxon>Euteleostomi</taxon>
        <taxon>Actinopterygii</taxon>
        <taxon>Neopterygii</taxon>
        <taxon>Teleostei</taxon>
        <taxon>Ostariophysi</taxon>
        <taxon>Cypriniformes</taxon>
        <taxon>Cyprinidae</taxon>
        <taxon>Labeoninae</taxon>
        <taxon>Labeonini</taxon>
        <taxon>Cirrhinus</taxon>
    </lineage>
</organism>
<dbReference type="InterPro" id="IPR040581">
    <property type="entry name" value="Thioredoxin_11"/>
</dbReference>
<evidence type="ECO:0000313" key="2">
    <source>
        <dbReference type="EMBL" id="KAL1250780.1"/>
    </source>
</evidence>
<dbReference type="Pfam" id="PF21109">
    <property type="entry name" value="Stonustoxin_helical"/>
    <property type="match status" value="1"/>
</dbReference>
<dbReference type="InterPro" id="IPR048997">
    <property type="entry name" value="Stonustoxin-like_helical"/>
</dbReference>
<reference evidence="2 3" key="1">
    <citation type="submission" date="2023-09" db="EMBL/GenBank/DDBJ databases">
        <authorList>
            <person name="Wang M."/>
        </authorList>
    </citation>
    <scope>NUCLEOTIDE SEQUENCE [LARGE SCALE GENOMIC DNA]</scope>
    <source>
        <strain evidence="2">GT-2023</strain>
        <tissue evidence="2">Liver</tissue>
    </source>
</reference>
<sequence length="928" mass="105296">VTLWNPEKLQQSLRTSPQINTDFKVTASDSIEDKSSLLSIDGSLKLSLLGGLVSVTGAAKYLNDTKKSFRQQRLTLHYHSTCEFKQLTMNHLGPENIVYQDVFDNDTATHVVTAVLYGADACFVFDREVSADENKSTVEGEAKVALEKLKFISGDANINLKMNDTQKNAVQKFTCTFYGDFQLKSNPTTFEDALKVFADLPKLLGEKKELVVPVKVWLHPLDKLHSRALKLQKDIGMNLIIAIESVIESLNTAEMKSSDLLKDSPALTFTSFHDQILQMKQNCYKYKLNLVNKLSSLLPNIRGNVMKETALNDLLKEHDESPFRGQDLTEWLTERERESEIIKSVLKQLEDAGAQVEVNMDLNLMNLEVGNRVCFMFTSLKWSDVLLLQQKTCLNPSATGRNDESSTDRKQKSWLNPEIQKIMRSNLKMFKNLIDLNDSTSDMFIVSSREMKNNPGSCILLYESECDEAVCFVPPSKPAFPVIEEVKENTVVVKVPPLCPATLELRLLYKPKQDSDWTSNAVMKNQNTVVLTDLGAGTEYEIKCAALGKLNYTTDSDVISVTTEEGMDSAISKSTQSLTTAEDMRNEIKLMMQPYANWEDYLIPGSVVIAFLGELIVISSTTEFSINNNPPKHGYKFIKYPDSFHACFVQVCNSVEWAFKEAHKSMYQICLHTVQVPDYMKTAVHILFQGSDEVVKAHLPDELENVKVIANECLVLSDATEKRFTDVLNIIQELLEACLNAEHFYVEESKLRKMSAKETRTEMLVKGMDAMGRLKKQLERIIYFFQMVVSTIKSSMNVNNRMTKTLEYFITTSEKTQALSNNAKLLKDRLYTQAFQAYNIAGLVHMICRTYTDVSNKYLMDCVSSLGKLMVMDKNKPEFEHERQQLQNGCDEAQRGILNLVLKNKEEFDRKSTARFDKIKRIQEVVQS</sequence>
<dbReference type="InterPro" id="IPR013783">
    <property type="entry name" value="Ig-like_fold"/>
</dbReference>
<name>A0ABR3LEK0_9TELE</name>
<dbReference type="InterPro" id="IPR003961">
    <property type="entry name" value="FN3_dom"/>
</dbReference>
<protein>
    <recommendedName>
        <fullName evidence="1">Fibronectin type-III domain-containing protein</fullName>
    </recommendedName>
</protein>
<dbReference type="PANTHER" id="PTHR31594">
    <property type="entry name" value="AIG1-TYPE G DOMAIN-CONTAINING PROTEIN"/>
    <property type="match status" value="1"/>
</dbReference>
<keyword evidence="3" id="KW-1185">Reference proteome</keyword>
<dbReference type="PROSITE" id="PS50853">
    <property type="entry name" value="FN3"/>
    <property type="match status" value="1"/>
</dbReference>
<dbReference type="PANTHER" id="PTHR31594:SF15">
    <property type="entry name" value="VERRUCOTOXIN SUBUNIT BETA ISOFORM X1-RELATED"/>
    <property type="match status" value="1"/>
</dbReference>
<dbReference type="Pfam" id="PF18078">
    <property type="entry name" value="Thioredoxin_11"/>
    <property type="match status" value="1"/>
</dbReference>
<dbReference type="InterPro" id="IPR036116">
    <property type="entry name" value="FN3_sf"/>
</dbReference>
<dbReference type="EMBL" id="JAYMGO010000022">
    <property type="protein sequence ID" value="KAL1250780.1"/>
    <property type="molecule type" value="Genomic_DNA"/>
</dbReference>
<proteinExistence type="predicted"/>
<dbReference type="CDD" id="cd00063">
    <property type="entry name" value="FN3"/>
    <property type="match status" value="1"/>
</dbReference>
<accession>A0ABR3LEK0</accession>
<gene>
    <name evidence="2" type="ORF">QQF64_018576</name>
</gene>